<dbReference type="EMBL" id="KV425937">
    <property type="protein sequence ID" value="KZV96884.1"/>
    <property type="molecule type" value="Genomic_DNA"/>
</dbReference>
<evidence type="ECO:0000313" key="2">
    <source>
        <dbReference type="Proteomes" id="UP000077266"/>
    </source>
</evidence>
<sequence>MTSGINTGVKSGRMSSHSTSCAAYSTSLLRCQTMNGPNLVAGWSTVPEARGRFLSRPVCSRWRRLAISMSSLWTYIAIAIDTVRTEVPADRILEQLRRSKNLPLDILLRLEDAPPSAHDGIVEVVTLLHGECHRLRRYEFWLPARGDIGRDPLPVMDPFQSPTPLLVSFSLLLPVNYDEIEWPEDARDTYFPHTPKLQHIELSRSSISCSPLFATFTNMVSLALWYSSFENFATMARMSAPTLQYLSLFEEWGDVPPTPPPIVFPALHTLLLRTANPVLRDLIVAPKLRHITLDGNALEIELCPFLELVSSTVSHLTLSGNGLVDEVALVVRALDKVQHLTFSRSVAVDSYNVSDSLFEELASLTPTVWPKLQSIHFTEDAHEDSEELGAGLLRLVRARAPVPTASGSAATDPAQRTLTRVDIDTHAVPKWLRSTIDHILSSNNVAAVG</sequence>
<gene>
    <name evidence="1" type="ORF">EXIGLDRAFT_833301</name>
</gene>
<organism evidence="1 2">
    <name type="scientific">Exidia glandulosa HHB12029</name>
    <dbReference type="NCBI Taxonomy" id="1314781"/>
    <lineage>
        <taxon>Eukaryota</taxon>
        <taxon>Fungi</taxon>
        <taxon>Dikarya</taxon>
        <taxon>Basidiomycota</taxon>
        <taxon>Agaricomycotina</taxon>
        <taxon>Agaricomycetes</taxon>
        <taxon>Auriculariales</taxon>
        <taxon>Exidiaceae</taxon>
        <taxon>Exidia</taxon>
    </lineage>
</organism>
<dbReference type="Proteomes" id="UP000077266">
    <property type="component" value="Unassembled WGS sequence"/>
</dbReference>
<dbReference type="InParanoid" id="A0A165KU05"/>
<protein>
    <recommendedName>
        <fullName evidence="3">F-box domain-containing protein</fullName>
    </recommendedName>
</protein>
<dbReference type="OrthoDB" id="3365698at2759"/>
<dbReference type="AlphaFoldDB" id="A0A165KU05"/>
<dbReference type="InterPro" id="IPR032675">
    <property type="entry name" value="LRR_dom_sf"/>
</dbReference>
<evidence type="ECO:0008006" key="3">
    <source>
        <dbReference type="Google" id="ProtNLM"/>
    </source>
</evidence>
<accession>A0A165KU05</accession>
<proteinExistence type="predicted"/>
<keyword evidence="2" id="KW-1185">Reference proteome</keyword>
<name>A0A165KU05_EXIGL</name>
<dbReference type="SUPFAM" id="SSF52047">
    <property type="entry name" value="RNI-like"/>
    <property type="match status" value="1"/>
</dbReference>
<dbReference type="Gene3D" id="3.80.10.10">
    <property type="entry name" value="Ribonuclease Inhibitor"/>
    <property type="match status" value="1"/>
</dbReference>
<evidence type="ECO:0000313" key="1">
    <source>
        <dbReference type="EMBL" id="KZV96884.1"/>
    </source>
</evidence>
<reference evidence="1 2" key="1">
    <citation type="journal article" date="2016" name="Mol. Biol. Evol.">
        <title>Comparative Genomics of Early-Diverging Mushroom-Forming Fungi Provides Insights into the Origins of Lignocellulose Decay Capabilities.</title>
        <authorList>
            <person name="Nagy L.G."/>
            <person name="Riley R."/>
            <person name="Tritt A."/>
            <person name="Adam C."/>
            <person name="Daum C."/>
            <person name="Floudas D."/>
            <person name="Sun H."/>
            <person name="Yadav J.S."/>
            <person name="Pangilinan J."/>
            <person name="Larsson K.H."/>
            <person name="Matsuura K."/>
            <person name="Barry K."/>
            <person name="Labutti K."/>
            <person name="Kuo R."/>
            <person name="Ohm R.A."/>
            <person name="Bhattacharya S.S."/>
            <person name="Shirouzu T."/>
            <person name="Yoshinaga Y."/>
            <person name="Martin F.M."/>
            <person name="Grigoriev I.V."/>
            <person name="Hibbett D.S."/>
        </authorList>
    </citation>
    <scope>NUCLEOTIDE SEQUENCE [LARGE SCALE GENOMIC DNA]</scope>
    <source>
        <strain evidence="1 2">HHB12029</strain>
    </source>
</reference>